<feature type="active site" description="Charge relay system" evidence="5">
    <location>
        <position position="402"/>
    </location>
</feature>
<dbReference type="PROSITE" id="PS51892">
    <property type="entry name" value="SUBTILASE"/>
    <property type="match status" value="1"/>
</dbReference>
<dbReference type="Pfam" id="PF18962">
    <property type="entry name" value="Por_Secre_tail"/>
    <property type="match status" value="1"/>
</dbReference>
<evidence type="ECO:0000259" key="6">
    <source>
        <dbReference type="Pfam" id="PF00082"/>
    </source>
</evidence>
<dbReference type="AlphaFoldDB" id="A0A7C3URT1"/>
<protein>
    <submittedName>
        <fullName evidence="8">T9SS type A sorting domain-containing protein</fullName>
    </submittedName>
</protein>
<dbReference type="PANTHER" id="PTHR43806:SF67">
    <property type="entry name" value="EGF-LIKE DOMAIN-CONTAINING PROTEIN"/>
    <property type="match status" value="1"/>
</dbReference>
<dbReference type="InterPro" id="IPR011042">
    <property type="entry name" value="6-blade_b-propeller_TolB-like"/>
</dbReference>
<dbReference type="SUPFAM" id="SSF75011">
    <property type="entry name" value="3-carboxy-cis,cis-mucoante lactonizing enzyme"/>
    <property type="match status" value="1"/>
</dbReference>
<evidence type="ECO:0000256" key="2">
    <source>
        <dbReference type="ARBA" id="ARBA00022670"/>
    </source>
</evidence>
<dbReference type="EMBL" id="DTMQ01000047">
    <property type="protein sequence ID" value="HGE99950.1"/>
    <property type="molecule type" value="Genomic_DNA"/>
</dbReference>
<dbReference type="InterPro" id="IPR015500">
    <property type="entry name" value="Peptidase_S8_subtilisin-rel"/>
</dbReference>
<feature type="active site" description="Charge relay system" evidence="5">
    <location>
        <position position="223"/>
    </location>
</feature>
<evidence type="ECO:0000256" key="3">
    <source>
        <dbReference type="ARBA" id="ARBA00022801"/>
    </source>
</evidence>
<dbReference type="Pfam" id="PF00082">
    <property type="entry name" value="Peptidase_S8"/>
    <property type="match status" value="1"/>
</dbReference>
<dbReference type="GO" id="GO:0006508">
    <property type="term" value="P:proteolysis"/>
    <property type="evidence" value="ECO:0007669"/>
    <property type="project" value="UniProtKB-KW"/>
</dbReference>
<dbReference type="NCBIfam" id="TIGR04183">
    <property type="entry name" value="Por_Secre_tail"/>
    <property type="match status" value="1"/>
</dbReference>
<proteinExistence type="inferred from homology"/>
<keyword evidence="4 5" id="KW-0720">Serine protease</keyword>
<feature type="domain" description="Peptidase S8/S53" evidence="6">
    <location>
        <begin position="178"/>
        <end position="452"/>
    </location>
</feature>
<dbReference type="GO" id="GO:0004252">
    <property type="term" value="F:serine-type endopeptidase activity"/>
    <property type="evidence" value="ECO:0007669"/>
    <property type="project" value="UniProtKB-UniRule"/>
</dbReference>
<reference evidence="8" key="1">
    <citation type="journal article" date="2020" name="mSystems">
        <title>Genome- and Community-Level Interaction Insights into Carbon Utilization and Element Cycling Functions of Hydrothermarchaeota in Hydrothermal Sediment.</title>
        <authorList>
            <person name="Zhou Z."/>
            <person name="Liu Y."/>
            <person name="Xu W."/>
            <person name="Pan J."/>
            <person name="Luo Z.H."/>
            <person name="Li M."/>
        </authorList>
    </citation>
    <scope>NUCLEOTIDE SEQUENCE [LARGE SCALE GENOMIC DNA]</scope>
    <source>
        <strain evidence="8">SpSt-906</strain>
    </source>
</reference>
<keyword evidence="3 5" id="KW-0378">Hydrolase</keyword>
<dbReference type="InterPro" id="IPR000209">
    <property type="entry name" value="Peptidase_S8/S53_dom"/>
</dbReference>
<gene>
    <name evidence="8" type="ORF">ENX07_07795</name>
</gene>
<evidence type="ECO:0000256" key="4">
    <source>
        <dbReference type="ARBA" id="ARBA00022825"/>
    </source>
</evidence>
<evidence type="ECO:0000256" key="1">
    <source>
        <dbReference type="ARBA" id="ARBA00011073"/>
    </source>
</evidence>
<dbReference type="InterPro" id="IPR036852">
    <property type="entry name" value="Peptidase_S8/S53_dom_sf"/>
</dbReference>
<dbReference type="InterPro" id="IPR026444">
    <property type="entry name" value="Secre_tail"/>
</dbReference>
<keyword evidence="2 5" id="KW-0645">Protease</keyword>
<comment type="caution">
    <text evidence="8">The sequence shown here is derived from an EMBL/GenBank/DDBJ whole genome shotgun (WGS) entry which is preliminary data.</text>
</comment>
<dbReference type="SUPFAM" id="SSF52743">
    <property type="entry name" value="Subtilisin-like"/>
    <property type="match status" value="1"/>
</dbReference>
<evidence type="ECO:0000313" key="8">
    <source>
        <dbReference type="EMBL" id="HGE99950.1"/>
    </source>
</evidence>
<feature type="active site" description="Charge relay system" evidence="5">
    <location>
        <position position="187"/>
    </location>
</feature>
<name>A0A7C3URT1_UNCW3</name>
<sequence length="936" mass="103177">MGWMRKDMFNNKPSEVFMKKVFLLFFFAGLLWAGRICPELEEILAKASPSDMIAVVVRTKEQADLSLLPPSATYDEKIEYLKFVAERAQRDILAYLATQKAEDIRCFSLVSDIALKTTPQVIRELAEREDVEFVMDDFIVKIDDFRVVAGPERDVTDTPEWNITRVRADTCWMDGWTGQGVVVCNLDTGVDVTHPAFGGRWRSTNGWYDAVNGQSSPYDDNGHGTHTMGTMTGGDGLGPFANDIGVAPGATFICVKAFDANGSGQSSWIMAGFNWIANTGRPNVVSNSWGSSRTTTTWWSYIQNLRSLGIIVVASIGNSGPSSGTSQAPGNYPIVIGVGATNSNDDINSYSSRGPAPNQDPWNNTANWPRSDWNLINPAISAPGDVRSAIPGGGYATMSGTSMSSPHVGGAVALMLQKMPGLTPDQAFNYITDNADHPSQGGTYPNNNYGWGRLNCKKILDAMAPANKPNIILARTAITGENGNGRLDPGETGNLITYLKNTTGIQATNLRGILRENDPYITISDSTANFGNVAGNDSTNNLSDPFVVTASSSTPRGYTANFSLYLVCNETSWTRNFSLVIGQPIQQPGTKIWGPRQVSGVPSTPGLYGIAYNPTNDRIYVCHFRARNIYIYSADSLLTYFGTIPTPNNETACTDIKYCAYDNTFWVASNQTKRVYKISATGTVLRYFSNPANDYPTGLAWDENNRILYLADRRSALGALPGYIYVADTLGNQIRRMNVPLSANYGPRCLSLERTPSNPNLPTLLHVYTSFNSQGTNVDSVGVYEMNRDNLTILQRFLIPELYNCRGVEYDPRDASLWVTIMEIAAGGPNNYIVKYVGFHEMVGTEEEKMPLKDLTKIRVYPNPFHKNLNISYELKKKMAYTLSIHDATGRKIITLKAGEDNPGRYNLIWSGNNPGIYFIRIRTAEGEFWQKVIKL</sequence>
<dbReference type="PANTHER" id="PTHR43806">
    <property type="entry name" value="PEPTIDASE S8"/>
    <property type="match status" value="1"/>
</dbReference>
<feature type="domain" description="Secretion system C-terminal sorting" evidence="7">
    <location>
        <begin position="860"/>
        <end position="934"/>
    </location>
</feature>
<dbReference type="Gene3D" id="2.60.40.4070">
    <property type="match status" value="1"/>
</dbReference>
<dbReference type="Gene3D" id="3.40.50.200">
    <property type="entry name" value="Peptidase S8/S53 domain"/>
    <property type="match status" value="1"/>
</dbReference>
<dbReference type="InterPro" id="IPR050131">
    <property type="entry name" value="Peptidase_S8_subtilisin-like"/>
</dbReference>
<accession>A0A7C3URT1</accession>
<evidence type="ECO:0000256" key="5">
    <source>
        <dbReference type="PROSITE-ProRule" id="PRU01240"/>
    </source>
</evidence>
<evidence type="ECO:0000259" key="7">
    <source>
        <dbReference type="Pfam" id="PF18962"/>
    </source>
</evidence>
<dbReference type="Gene3D" id="2.120.10.30">
    <property type="entry name" value="TolB, C-terminal domain"/>
    <property type="match status" value="1"/>
</dbReference>
<organism evidence="8">
    <name type="scientific">candidate division WOR-3 bacterium</name>
    <dbReference type="NCBI Taxonomy" id="2052148"/>
    <lineage>
        <taxon>Bacteria</taxon>
        <taxon>Bacteria division WOR-3</taxon>
    </lineage>
</organism>
<dbReference type="PRINTS" id="PR00723">
    <property type="entry name" value="SUBTILISIN"/>
</dbReference>
<comment type="similarity">
    <text evidence="1 5">Belongs to the peptidase S8 family.</text>
</comment>